<evidence type="ECO:0000313" key="2">
    <source>
        <dbReference type="Proteomes" id="UP001055811"/>
    </source>
</evidence>
<accession>A0ACB9FA21</accession>
<reference evidence="1 2" key="2">
    <citation type="journal article" date="2022" name="Mol. Ecol. Resour.">
        <title>The genomes of chicory, endive, great burdock and yacon provide insights into Asteraceae paleo-polyploidization history and plant inulin production.</title>
        <authorList>
            <person name="Fan W."/>
            <person name="Wang S."/>
            <person name="Wang H."/>
            <person name="Wang A."/>
            <person name="Jiang F."/>
            <person name="Liu H."/>
            <person name="Zhao H."/>
            <person name="Xu D."/>
            <person name="Zhang Y."/>
        </authorList>
    </citation>
    <scope>NUCLEOTIDE SEQUENCE [LARGE SCALE GENOMIC DNA]</scope>
    <source>
        <strain evidence="2">cv. Punajuju</strain>
        <tissue evidence="1">Leaves</tissue>
    </source>
</reference>
<dbReference type="EMBL" id="CM042011">
    <property type="protein sequence ID" value="KAI3767800.1"/>
    <property type="molecule type" value="Genomic_DNA"/>
</dbReference>
<reference evidence="2" key="1">
    <citation type="journal article" date="2022" name="Mol. Ecol. Resour.">
        <title>The genomes of chicory, endive, great burdock and yacon provide insights into Asteraceae palaeo-polyploidization history and plant inulin production.</title>
        <authorList>
            <person name="Fan W."/>
            <person name="Wang S."/>
            <person name="Wang H."/>
            <person name="Wang A."/>
            <person name="Jiang F."/>
            <person name="Liu H."/>
            <person name="Zhao H."/>
            <person name="Xu D."/>
            <person name="Zhang Y."/>
        </authorList>
    </citation>
    <scope>NUCLEOTIDE SEQUENCE [LARGE SCALE GENOMIC DNA]</scope>
    <source>
        <strain evidence="2">cv. Punajuju</strain>
    </source>
</reference>
<proteinExistence type="predicted"/>
<evidence type="ECO:0000313" key="1">
    <source>
        <dbReference type="EMBL" id="KAI3767800.1"/>
    </source>
</evidence>
<dbReference type="Proteomes" id="UP001055811">
    <property type="component" value="Linkage Group LG03"/>
</dbReference>
<comment type="caution">
    <text evidence="1">The sequence shown here is derived from an EMBL/GenBank/DDBJ whole genome shotgun (WGS) entry which is preliminary data.</text>
</comment>
<organism evidence="1 2">
    <name type="scientific">Cichorium intybus</name>
    <name type="common">Chicory</name>
    <dbReference type="NCBI Taxonomy" id="13427"/>
    <lineage>
        <taxon>Eukaryota</taxon>
        <taxon>Viridiplantae</taxon>
        <taxon>Streptophyta</taxon>
        <taxon>Embryophyta</taxon>
        <taxon>Tracheophyta</taxon>
        <taxon>Spermatophyta</taxon>
        <taxon>Magnoliopsida</taxon>
        <taxon>eudicotyledons</taxon>
        <taxon>Gunneridae</taxon>
        <taxon>Pentapetalae</taxon>
        <taxon>asterids</taxon>
        <taxon>campanulids</taxon>
        <taxon>Asterales</taxon>
        <taxon>Asteraceae</taxon>
        <taxon>Cichorioideae</taxon>
        <taxon>Cichorieae</taxon>
        <taxon>Cichoriinae</taxon>
        <taxon>Cichorium</taxon>
    </lineage>
</organism>
<protein>
    <submittedName>
        <fullName evidence="1">Uncharacterized protein</fullName>
    </submittedName>
</protein>
<keyword evidence="2" id="KW-1185">Reference proteome</keyword>
<sequence>MSTEEVKIFRELEKDVERDLEEEIKDGIYHLAFRLHRLYQHQKERYGGESSDPLTKEQQHSNNKTLSELNINIRMENGTKIEIKETKNGTTKGSPRPRSKSSASVNLKTITPITKKKFNWENTLRSEPTVKKIDKSRKPISLSKDTGRDIKSNRAMAKSMENRPSKKNLLKISSMH</sequence>
<gene>
    <name evidence="1" type="ORF">L2E82_18210</name>
</gene>
<name>A0ACB9FA21_CICIN</name>